<dbReference type="Pfam" id="PF00593">
    <property type="entry name" value="TonB_dep_Rec_b-barrel"/>
    <property type="match status" value="1"/>
</dbReference>
<dbReference type="Pfam" id="PF13715">
    <property type="entry name" value="CarbopepD_reg_2"/>
    <property type="match status" value="1"/>
</dbReference>
<gene>
    <name evidence="13" type="ORF">QNI16_25065</name>
</gene>
<evidence type="ECO:0000313" key="14">
    <source>
        <dbReference type="Proteomes" id="UP001241110"/>
    </source>
</evidence>
<evidence type="ECO:0000256" key="1">
    <source>
        <dbReference type="ARBA" id="ARBA00004571"/>
    </source>
</evidence>
<dbReference type="Gene3D" id="2.170.130.10">
    <property type="entry name" value="TonB-dependent receptor, plug domain"/>
    <property type="match status" value="1"/>
</dbReference>
<dbReference type="PROSITE" id="PS52016">
    <property type="entry name" value="TONB_DEPENDENT_REC_3"/>
    <property type="match status" value="1"/>
</dbReference>
<keyword evidence="2 8" id="KW-0813">Transport</keyword>
<dbReference type="GO" id="GO:0009279">
    <property type="term" value="C:cell outer membrane"/>
    <property type="evidence" value="ECO:0007669"/>
    <property type="project" value="UniProtKB-SubCell"/>
</dbReference>
<accession>A0AAE3QR05</accession>
<dbReference type="Gene3D" id="2.60.40.1120">
    <property type="entry name" value="Carboxypeptidase-like, regulatory domain"/>
    <property type="match status" value="1"/>
</dbReference>
<protein>
    <submittedName>
        <fullName evidence="13">TonB-dependent receptor</fullName>
    </submittedName>
</protein>
<evidence type="ECO:0000259" key="12">
    <source>
        <dbReference type="Pfam" id="PF07715"/>
    </source>
</evidence>
<dbReference type="RefSeq" id="WP_313984177.1">
    <property type="nucleotide sequence ID" value="NZ_JASJOS010000012.1"/>
</dbReference>
<feature type="domain" description="TonB-dependent receptor plug" evidence="12">
    <location>
        <begin position="226"/>
        <end position="331"/>
    </location>
</feature>
<evidence type="ECO:0000256" key="9">
    <source>
        <dbReference type="RuleBase" id="RU003357"/>
    </source>
</evidence>
<dbReference type="InterPro" id="IPR039426">
    <property type="entry name" value="TonB-dep_rcpt-like"/>
</dbReference>
<dbReference type="EMBL" id="JASJOS010000012">
    <property type="protein sequence ID" value="MDJ1483795.1"/>
    <property type="molecule type" value="Genomic_DNA"/>
</dbReference>
<keyword evidence="4 8" id="KW-0812">Transmembrane</keyword>
<evidence type="ECO:0000256" key="10">
    <source>
        <dbReference type="SAM" id="MobiDB-lite"/>
    </source>
</evidence>
<keyword evidence="3 8" id="KW-1134">Transmembrane beta strand</keyword>
<evidence type="ECO:0000256" key="6">
    <source>
        <dbReference type="ARBA" id="ARBA00023136"/>
    </source>
</evidence>
<evidence type="ECO:0000256" key="5">
    <source>
        <dbReference type="ARBA" id="ARBA00023077"/>
    </source>
</evidence>
<evidence type="ECO:0000256" key="7">
    <source>
        <dbReference type="ARBA" id="ARBA00023237"/>
    </source>
</evidence>
<evidence type="ECO:0000256" key="4">
    <source>
        <dbReference type="ARBA" id="ARBA00022692"/>
    </source>
</evidence>
<dbReference type="InterPro" id="IPR037066">
    <property type="entry name" value="Plug_dom_sf"/>
</dbReference>
<dbReference type="InterPro" id="IPR023996">
    <property type="entry name" value="TonB-dep_OMP_SusC/RagA"/>
</dbReference>
<dbReference type="InterPro" id="IPR012910">
    <property type="entry name" value="Plug_dom"/>
</dbReference>
<dbReference type="InterPro" id="IPR008969">
    <property type="entry name" value="CarboxyPept-like_regulatory"/>
</dbReference>
<evidence type="ECO:0000313" key="13">
    <source>
        <dbReference type="EMBL" id="MDJ1483795.1"/>
    </source>
</evidence>
<evidence type="ECO:0000256" key="8">
    <source>
        <dbReference type="PROSITE-ProRule" id="PRU01360"/>
    </source>
</evidence>
<dbReference type="InterPro" id="IPR023997">
    <property type="entry name" value="TonB-dep_OMP_SusC/RagA_CS"/>
</dbReference>
<evidence type="ECO:0000259" key="11">
    <source>
        <dbReference type="Pfam" id="PF00593"/>
    </source>
</evidence>
<feature type="domain" description="TonB-dependent receptor-like beta-barrel" evidence="11">
    <location>
        <begin position="543"/>
        <end position="1082"/>
    </location>
</feature>
<reference evidence="13" key="1">
    <citation type="submission" date="2023-05" db="EMBL/GenBank/DDBJ databases">
        <authorList>
            <person name="Zhang X."/>
        </authorList>
    </citation>
    <scope>NUCLEOTIDE SEQUENCE</scope>
    <source>
        <strain evidence="13">YF14B1</strain>
    </source>
</reference>
<dbReference type="AlphaFoldDB" id="A0AAE3QR05"/>
<dbReference type="InterPro" id="IPR036942">
    <property type="entry name" value="Beta-barrel_TonB_sf"/>
</dbReference>
<dbReference type="Proteomes" id="UP001241110">
    <property type="component" value="Unassembled WGS sequence"/>
</dbReference>
<dbReference type="SUPFAM" id="SSF56935">
    <property type="entry name" value="Porins"/>
    <property type="match status" value="1"/>
</dbReference>
<comment type="similarity">
    <text evidence="8 9">Belongs to the TonB-dependent receptor family.</text>
</comment>
<dbReference type="InterPro" id="IPR000531">
    <property type="entry name" value="Beta-barrel_TonB"/>
</dbReference>
<dbReference type="NCBIfam" id="TIGR04057">
    <property type="entry name" value="SusC_RagA_signa"/>
    <property type="match status" value="1"/>
</dbReference>
<keyword evidence="6 8" id="KW-0472">Membrane</keyword>
<keyword evidence="5 9" id="KW-0798">TonB box</keyword>
<sequence>MKSFIISRPLSQKGSVLSLFALFFLFLGLLQAQSKDLNDTRLTIKVENATLGAVFRIIEDKTSYHFTYNDAYLNIKQLVSVNAENKTLTEILNSLAKSANFQFKQVNTYIHVTSQNESRKTETGNKVSKPEATVITGTVVDDNNQALPGVSVVLKGTSTGTTTDAQGKYSMSVPDNTGSAVLVFTFIGYVTEEVTIGNRTQIDVQLMPDIKALSEVVVIGYGTQKKSDLTGSIAVVKADEIKKFSTNDVAQLLQGRAPGVAVSSDGQPGAAPSVRIRGVGTFGDAEPLYVIDGVPVGTSPRDFNPNDVESVQVLKDASAGAIYGSRAANGVVIITTKRGKRDTPLKVEYSGYFGLDKVWQIVPVTQREQYQMLNNESQTNGGQPLAPGNNPNDPAYISNIDTDWQKEGLKTGVRQNHSLNFSGGSKTTIYSFSADYFSSNGTLVGKGPTYDRYSIRANSESEKGIFKIGESLYYTHSHENALTNSANFLAGGRPPLIGDLVIAIPTMPVYDSNRKGGYGGTSSIVEKAISLNVIGLNKLVNNFVDVDRTFANVYSEVKLLKNNGHSLKYKLNLSYDRTITRDYIFQPTFDLGYFFQSAVAKMDDGSRIFTTGLVENTLNYEKNFGKHSIAVLAGQMFQKGDYLYRNGHAEGFTEPYFPSLSNGTTQTVAEYMSQNTLYSFLGRLNYGYDDRYLLTATIRRDGSSRFAPAYRYGNFPSVALAWKLHNEKFFQNLNLSFISELKLRGSYGQLGNQNIGEYLYASSINSNVVYNFGGTKTTGATQTQLVSETIKWETKTSSNIGLDAVFLNGKFDLTVEYYRNKTTDLLVGVPIPASTGANNTPTVNAGSLQNSGLEFALTYHKTSGEFTFDVSANAYTLKNKVLALGGNNEPVYGVGSKTQVGGEVGKHFGYQVEGIFQNQDDVTNHARQEAGTAPGDLKYKDLNNDGVIDENDRTYLGSALPHIYYGFNFNARYKNFDLSLFASGSGGNLINSRLYRDLMHTTDYINYHEDAVNRWTASNPNNEYPRLVAGDPNNNQRDSDRKGWLQNGTYLRINTVSLGYKLPDNLIKGITNARVYLTGQNLYTFQAYKGYNPDFTAGTWNPGFDYGSFPKPRTLMLGVQVGF</sequence>
<dbReference type="SUPFAM" id="SSF49464">
    <property type="entry name" value="Carboxypeptidase regulatory domain-like"/>
    <property type="match status" value="1"/>
</dbReference>
<evidence type="ECO:0000256" key="2">
    <source>
        <dbReference type="ARBA" id="ARBA00022448"/>
    </source>
</evidence>
<name>A0AAE3QR05_9BACT</name>
<organism evidence="13 14">
    <name type="scientific">Xanthocytophaga flava</name>
    <dbReference type="NCBI Taxonomy" id="3048013"/>
    <lineage>
        <taxon>Bacteria</taxon>
        <taxon>Pseudomonadati</taxon>
        <taxon>Bacteroidota</taxon>
        <taxon>Cytophagia</taxon>
        <taxon>Cytophagales</taxon>
        <taxon>Rhodocytophagaceae</taxon>
        <taxon>Xanthocytophaga</taxon>
    </lineage>
</organism>
<keyword evidence="13" id="KW-0675">Receptor</keyword>
<evidence type="ECO:0000256" key="3">
    <source>
        <dbReference type="ARBA" id="ARBA00022452"/>
    </source>
</evidence>
<dbReference type="NCBIfam" id="TIGR04056">
    <property type="entry name" value="OMP_RagA_SusC"/>
    <property type="match status" value="1"/>
</dbReference>
<dbReference type="Gene3D" id="2.40.170.20">
    <property type="entry name" value="TonB-dependent receptor, beta-barrel domain"/>
    <property type="match status" value="1"/>
</dbReference>
<keyword evidence="7 8" id="KW-0998">Cell outer membrane</keyword>
<comment type="subcellular location">
    <subcellularLocation>
        <location evidence="1 8">Cell outer membrane</location>
        <topology evidence="1 8">Multi-pass membrane protein</topology>
    </subcellularLocation>
</comment>
<dbReference type="Pfam" id="PF07715">
    <property type="entry name" value="Plug"/>
    <property type="match status" value="1"/>
</dbReference>
<comment type="caution">
    <text evidence="13">The sequence shown here is derived from an EMBL/GenBank/DDBJ whole genome shotgun (WGS) entry which is preliminary data.</text>
</comment>
<proteinExistence type="inferred from homology"/>
<feature type="region of interest" description="Disordered" evidence="10">
    <location>
        <begin position="376"/>
        <end position="398"/>
    </location>
</feature>